<evidence type="ECO:0000313" key="7">
    <source>
        <dbReference type="EMBL" id="WUN87802.1"/>
    </source>
</evidence>
<reference evidence="7" key="1">
    <citation type="submission" date="2022-10" db="EMBL/GenBank/DDBJ databases">
        <title>The complete genomes of actinobacterial strains from the NBC collection.</title>
        <authorList>
            <person name="Joergensen T.S."/>
            <person name="Alvarez Arevalo M."/>
            <person name="Sterndorff E.B."/>
            <person name="Faurdal D."/>
            <person name="Vuksanovic O."/>
            <person name="Mourched A.-S."/>
            <person name="Charusanti P."/>
            <person name="Shaw S."/>
            <person name="Blin K."/>
            <person name="Weber T."/>
        </authorList>
    </citation>
    <scope>NUCLEOTIDE SEQUENCE</scope>
    <source>
        <strain evidence="7">NBC_00302</strain>
    </source>
</reference>
<proteinExistence type="inferred from homology"/>
<evidence type="ECO:0000259" key="6">
    <source>
        <dbReference type="PROSITE" id="PS51677"/>
    </source>
</evidence>
<evidence type="ECO:0000256" key="2">
    <source>
        <dbReference type="ARBA" id="ARBA00022676"/>
    </source>
</evidence>
<dbReference type="InterPro" id="IPR011330">
    <property type="entry name" value="Glyco_hydro/deAcase_b/a-brl"/>
</dbReference>
<dbReference type="Pfam" id="PF01522">
    <property type="entry name" value="Polysacc_deac_1"/>
    <property type="match status" value="1"/>
</dbReference>
<evidence type="ECO:0000256" key="3">
    <source>
        <dbReference type="ARBA" id="ARBA00022679"/>
    </source>
</evidence>
<dbReference type="PANTHER" id="PTHR43630">
    <property type="entry name" value="POLY-BETA-1,6-N-ACETYL-D-GLUCOSAMINE SYNTHASE"/>
    <property type="match status" value="1"/>
</dbReference>
<feature type="transmembrane region" description="Helical" evidence="5">
    <location>
        <begin position="737"/>
        <end position="757"/>
    </location>
</feature>
<feature type="region of interest" description="Disordered" evidence="4">
    <location>
        <begin position="294"/>
        <end position="336"/>
    </location>
</feature>
<name>A0ABZ1QZB6_9ACTN</name>
<accession>A0ABZ1QZB6</accession>
<feature type="transmembrane region" description="Helical" evidence="5">
    <location>
        <begin position="696"/>
        <end position="716"/>
    </location>
</feature>
<dbReference type="InterPro" id="IPR002509">
    <property type="entry name" value="NODB_dom"/>
</dbReference>
<sequence length="773" mass="83698">MTTTRPSRGRRRAPSRIERAAGKAAALQKPRVILAGLLLLALTSVLLLDGYLRAEVGGDQRVRTGAGTSKVPDDILDGGPILTFRGGRATTVSVPDKTIALTFDDGPNPTWTPEILEILEKYDVPATFFLVGSMVSRYPDIVKDMVAQGNEVGIHTFTHVDLSYQSDARVDREMEQTQLALAGAAGITTTLFRAPYSSKTDAIDNYSWPVYQRLGEDGYTSVFVDTDSDDWKRPGVSDIIKWATPEDGKGASVLFHDAGGERSQTIAALPTYIEKMKAAGYTFTTISGVTQAQDAAARETSGQEAGTLPGGETGGAGADGADGGADGADGADGGADGRLQAAHREATGLTLYEGKALVAAVTVAEWTVPTLSVGLAVVGVAVMGRFGMMLILARRHHRKRNRGRFSWGPDVTRPVSVIVPAYNEKECIANTLASLARSTHPIEIIIVDDGSTDGTSEISREAAEALGMTNVRVIRQENAGKPAALNNGVRNAGCDIVVMMDGDTVFEPDTVRRLVQPFADPKVGAVAGNAKVGNRDTIIGAWQHIEYVMGFNLDRRMYDLLRCMPTIPGAIGAFRRDAVLEVGGMSEDTLAEDTDITIAMHRAGWNVVYQEHARAWTEAPGSLRQLWSQRYRWSYGTMQALWKHRKSLTDKGPSGRFGRVGMPLVVLFQIVTPVFAPLIDVFTAYSMIFIDFKAALLAWLAVLCVQLVCAAYAFRLDGEKYRYLLMMPLQQIAYRQMMYLVLIHSCVTALTGGRLRWQKLKRTGEVGTPAGVS</sequence>
<dbReference type="PANTHER" id="PTHR43630:SF1">
    <property type="entry name" value="POLY-BETA-1,6-N-ACETYL-D-GLUCOSAMINE SYNTHASE"/>
    <property type="match status" value="1"/>
</dbReference>
<evidence type="ECO:0000256" key="5">
    <source>
        <dbReference type="SAM" id="Phobius"/>
    </source>
</evidence>
<dbReference type="RefSeq" id="WP_328735360.1">
    <property type="nucleotide sequence ID" value="NZ_CP108038.1"/>
</dbReference>
<dbReference type="Gene3D" id="3.90.550.10">
    <property type="entry name" value="Spore Coat Polysaccharide Biosynthesis Protein SpsA, Chain A"/>
    <property type="match status" value="1"/>
</dbReference>
<evidence type="ECO:0000256" key="1">
    <source>
        <dbReference type="ARBA" id="ARBA00006739"/>
    </source>
</evidence>
<gene>
    <name evidence="7" type="ORF">OHT53_17725</name>
</gene>
<dbReference type="Pfam" id="PF13641">
    <property type="entry name" value="Glyco_tranf_2_3"/>
    <property type="match status" value="1"/>
</dbReference>
<dbReference type="Proteomes" id="UP001432071">
    <property type="component" value="Chromosome"/>
</dbReference>
<keyword evidence="5" id="KW-0812">Transmembrane</keyword>
<dbReference type="Gene3D" id="3.20.20.370">
    <property type="entry name" value="Glycoside hydrolase/deacetylase"/>
    <property type="match status" value="1"/>
</dbReference>
<dbReference type="CDD" id="cd06423">
    <property type="entry name" value="CESA_like"/>
    <property type="match status" value="1"/>
</dbReference>
<evidence type="ECO:0000256" key="4">
    <source>
        <dbReference type="SAM" id="MobiDB-lite"/>
    </source>
</evidence>
<comment type="similarity">
    <text evidence="1">Belongs to the glycosyltransferase 2 family.</text>
</comment>
<protein>
    <submittedName>
        <fullName evidence="7">Bifunctional polysaccharide deacetylase/glycosyltransferase family 2 protein</fullName>
    </submittedName>
</protein>
<evidence type="ECO:0000313" key="8">
    <source>
        <dbReference type="Proteomes" id="UP001432071"/>
    </source>
</evidence>
<dbReference type="SUPFAM" id="SSF88713">
    <property type="entry name" value="Glycoside hydrolase/deacetylase"/>
    <property type="match status" value="1"/>
</dbReference>
<organism evidence="7 8">
    <name type="scientific">Streptomyces bobili</name>
    <dbReference type="NCBI Taxonomy" id="67280"/>
    <lineage>
        <taxon>Bacteria</taxon>
        <taxon>Bacillati</taxon>
        <taxon>Actinomycetota</taxon>
        <taxon>Actinomycetes</taxon>
        <taxon>Kitasatosporales</taxon>
        <taxon>Streptomycetaceae</taxon>
        <taxon>Streptomyces</taxon>
    </lineage>
</organism>
<dbReference type="InterPro" id="IPR029044">
    <property type="entry name" value="Nucleotide-diphossugar_trans"/>
</dbReference>
<keyword evidence="8" id="KW-1185">Reference proteome</keyword>
<keyword evidence="3" id="KW-0808">Transferase</keyword>
<dbReference type="EMBL" id="CP108038">
    <property type="protein sequence ID" value="WUN87802.1"/>
    <property type="molecule type" value="Genomic_DNA"/>
</dbReference>
<feature type="domain" description="NodB homology" evidence="6">
    <location>
        <begin position="97"/>
        <end position="284"/>
    </location>
</feature>
<dbReference type="GeneID" id="93762848"/>
<keyword evidence="5" id="KW-0472">Membrane</keyword>
<dbReference type="PROSITE" id="PS51677">
    <property type="entry name" value="NODB"/>
    <property type="match status" value="1"/>
</dbReference>
<feature type="region of interest" description="Disordered" evidence="4">
    <location>
        <begin position="1"/>
        <end position="21"/>
    </location>
</feature>
<dbReference type="SUPFAM" id="SSF53448">
    <property type="entry name" value="Nucleotide-diphospho-sugar transferases"/>
    <property type="match status" value="1"/>
</dbReference>
<keyword evidence="5" id="KW-1133">Transmembrane helix</keyword>
<feature type="compositionally biased region" description="Gly residues" evidence="4">
    <location>
        <begin position="308"/>
        <end position="336"/>
    </location>
</feature>
<feature type="transmembrane region" description="Helical" evidence="5">
    <location>
        <begin position="664"/>
        <end position="690"/>
    </location>
</feature>
<keyword evidence="2" id="KW-0328">Glycosyltransferase</keyword>